<dbReference type="AlphaFoldDB" id="A0A9D2LKL9"/>
<name>A0A9D2LKL9_9FIRM</name>
<dbReference type="InterPro" id="IPR050090">
    <property type="entry name" value="Tyrosine_recombinase_XerCD"/>
</dbReference>
<evidence type="ECO:0000256" key="3">
    <source>
        <dbReference type="ARBA" id="ARBA00022908"/>
    </source>
</evidence>
<proteinExistence type="inferred from homology"/>
<evidence type="ECO:0000259" key="8">
    <source>
        <dbReference type="PROSITE" id="PS51900"/>
    </source>
</evidence>
<comment type="similarity">
    <text evidence="2">Belongs to the 'phage' integrase family.</text>
</comment>
<evidence type="ECO:0000256" key="1">
    <source>
        <dbReference type="ARBA" id="ARBA00003283"/>
    </source>
</evidence>
<keyword evidence="4 6" id="KW-0238">DNA-binding</keyword>
<dbReference type="PROSITE" id="PS51898">
    <property type="entry name" value="TYR_RECOMBINASE"/>
    <property type="match status" value="1"/>
</dbReference>
<evidence type="ECO:0000256" key="2">
    <source>
        <dbReference type="ARBA" id="ARBA00008857"/>
    </source>
</evidence>
<dbReference type="Pfam" id="PF14659">
    <property type="entry name" value="Phage_int_SAM_3"/>
    <property type="match status" value="1"/>
</dbReference>
<dbReference type="PANTHER" id="PTHR30349">
    <property type="entry name" value="PHAGE INTEGRASE-RELATED"/>
    <property type="match status" value="1"/>
</dbReference>
<keyword evidence="3" id="KW-0229">DNA integration</keyword>
<dbReference type="InterPro" id="IPR013762">
    <property type="entry name" value="Integrase-like_cat_sf"/>
</dbReference>
<dbReference type="InterPro" id="IPR011010">
    <property type="entry name" value="DNA_brk_join_enz"/>
</dbReference>
<feature type="domain" description="Tyr recombinase" evidence="7">
    <location>
        <begin position="177"/>
        <end position="377"/>
    </location>
</feature>
<dbReference type="Gene3D" id="1.10.150.130">
    <property type="match status" value="1"/>
</dbReference>
<protein>
    <submittedName>
        <fullName evidence="9">Site-specific integrase</fullName>
    </submittedName>
</protein>
<organism evidence="9 10">
    <name type="scientific">Candidatus Oscillibacter excrementigallinarum</name>
    <dbReference type="NCBI Taxonomy" id="2838716"/>
    <lineage>
        <taxon>Bacteria</taxon>
        <taxon>Bacillati</taxon>
        <taxon>Bacillota</taxon>
        <taxon>Clostridia</taxon>
        <taxon>Eubacteriales</taxon>
        <taxon>Oscillospiraceae</taxon>
        <taxon>Oscillibacter</taxon>
    </lineage>
</organism>
<sequence>MRKTRKSAQGAGTIRKRTDGRWETRFTTGFDPASGKQVQKSIYGKTQKEVREKLAQITTELDDGTYLEPTKDTVGEWLDTWLETYVKYSVKPYTLDAYQRNCDNYIKPMLGKIRLAALNAPQIQRFYNSLLTEKKLSPKTIRNIHGVFHKALEQAVKLGMVRSNPTDLCDLPKVRRKEIHPMEQDEIAAFLKAIEGCKYELVYRVTLFTGMRQGEILGLTWDCVDFEHNALYVNKQLQKTKKVGGEYVLAPTKSGRSRMITVAPSVIHLLKKQKRQQAQMRLLAGQDWKNPWDLVFTNEHGGNLSHFMVYKTFKEIVKSIGLGQERFHDLRHSYAVVSLESGDDIKTVQTNLGHATASFTLDVYGHISQKMRQQSADRMEQFIRKISG</sequence>
<gene>
    <name evidence="9" type="ORF">H9787_09175</name>
</gene>
<reference evidence="9" key="2">
    <citation type="submission" date="2021-04" db="EMBL/GenBank/DDBJ databases">
        <authorList>
            <person name="Gilroy R."/>
        </authorList>
    </citation>
    <scope>NUCLEOTIDE SEQUENCE</scope>
    <source>
        <strain evidence="9">ChiBcec18-1249</strain>
    </source>
</reference>
<dbReference type="EMBL" id="DWZJ01000084">
    <property type="protein sequence ID" value="HJB13870.1"/>
    <property type="molecule type" value="Genomic_DNA"/>
</dbReference>
<evidence type="ECO:0000256" key="4">
    <source>
        <dbReference type="ARBA" id="ARBA00023125"/>
    </source>
</evidence>
<keyword evidence="5" id="KW-0233">DNA recombination</keyword>
<evidence type="ECO:0000313" key="10">
    <source>
        <dbReference type="Proteomes" id="UP000823824"/>
    </source>
</evidence>
<dbReference type="CDD" id="cd01189">
    <property type="entry name" value="INT_ICEBs1_C_like"/>
    <property type="match status" value="1"/>
</dbReference>
<dbReference type="InterPro" id="IPR010998">
    <property type="entry name" value="Integrase_recombinase_N"/>
</dbReference>
<dbReference type="PANTHER" id="PTHR30349:SF91">
    <property type="entry name" value="INTA PROTEIN"/>
    <property type="match status" value="1"/>
</dbReference>
<dbReference type="SUPFAM" id="SSF56349">
    <property type="entry name" value="DNA breaking-rejoining enzymes"/>
    <property type="match status" value="1"/>
</dbReference>
<evidence type="ECO:0000313" key="9">
    <source>
        <dbReference type="EMBL" id="HJB13870.1"/>
    </source>
</evidence>
<dbReference type="InterPro" id="IPR044068">
    <property type="entry name" value="CB"/>
</dbReference>
<dbReference type="Gene3D" id="1.10.443.10">
    <property type="entry name" value="Intergrase catalytic core"/>
    <property type="match status" value="1"/>
</dbReference>
<dbReference type="Pfam" id="PF00589">
    <property type="entry name" value="Phage_integrase"/>
    <property type="match status" value="1"/>
</dbReference>
<dbReference type="PROSITE" id="PS51900">
    <property type="entry name" value="CB"/>
    <property type="match status" value="1"/>
</dbReference>
<dbReference type="InterPro" id="IPR002104">
    <property type="entry name" value="Integrase_catalytic"/>
</dbReference>
<feature type="domain" description="Core-binding (CB)" evidence="8">
    <location>
        <begin position="72"/>
        <end position="156"/>
    </location>
</feature>
<reference evidence="9" key="1">
    <citation type="journal article" date="2021" name="PeerJ">
        <title>Extensive microbial diversity within the chicken gut microbiome revealed by metagenomics and culture.</title>
        <authorList>
            <person name="Gilroy R."/>
            <person name="Ravi A."/>
            <person name="Getino M."/>
            <person name="Pursley I."/>
            <person name="Horton D.L."/>
            <person name="Alikhan N.F."/>
            <person name="Baker D."/>
            <person name="Gharbi K."/>
            <person name="Hall N."/>
            <person name="Watson M."/>
            <person name="Adriaenssens E.M."/>
            <person name="Foster-Nyarko E."/>
            <person name="Jarju S."/>
            <person name="Secka A."/>
            <person name="Antonio M."/>
            <person name="Oren A."/>
            <person name="Chaudhuri R.R."/>
            <person name="La Ragione R."/>
            <person name="Hildebrand F."/>
            <person name="Pallen M.J."/>
        </authorList>
    </citation>
    <scope>NUCLEOTIDE SEQUENCE</scope>
    <source>
        <strain evidence="9">ChiBcec18-1249</strain>
    </source>
</reference>
<dbReference type="GO" id="GO:0006310">
    <property type="term" value="P:DNA recombination"/>
    <property type="evidence" value="ECO:0007669"/>
    <property type="project" value="UniProtKB-KW"/>
</dbReference>
<comment type="function">
    <text evidence="1">Site-specific tyrosine recombinase, which acts by catalyzing the cutting and rejoining of the recombining DNA molecules.</text>
</comment>
<accession>A0A9D2LKL9</accession>
<evidence type="ECO:0000259" key="7">
    <source>
        <dbReference type="PROSITE" id="PS51898"/>
    </source>
</evidence>
<evidence type="ECO:0000256" key="6">
    <source>
        <dbReference type="PROSITE-ProRule" id="PRU01248"/>
    </source>
</evidence>
<comment type="caution">
    <text evidence="9">The sequence shown here is derived from an EMBL/GenBank/DDBJ whole genome shotgun (WGS) entry which is preliminary data.</text>
</comment>
<dbReference type="GO" id="GO:0003677">
    <property type="term" value="F:DNA binding"/>
    <property type="evidence" value="ECO:0007669"/>
    <property type="project" value="UniProtKB-UniRule"/>
</dbReference>
<dbReference type="Proteomes" id="UP000823824">
    <property type="component" value="Unassembled WGS sequence"/>
</dbReference>
<dbReference type="InterPro" id="IPR004107">
    <property type="entry name" value="Integrase_SAM-like_N"/>
</dbReference>
<evidence type="ECO:0000256" key="5">
    <source>
        <dbReference type="ARBA" id="ARBA00023172"/>
    </source>
</evidence>
<dbReference type="GO" id="GO:0015074">
    <property type="term" value="P:DNA integration"/>
    <property type="evidence" value="ECO:0007669"/>
    <property type="project" value="UniProtKB-KW"/>
</dbReference>